<dbReference type="Gene3D" id="3.30.200.20">
    <property type="entry name" value="Phosphorylase Kinase, domain 1"/>
    <property type="match status" value="1"/>
</dbReference>
<dbReference type="InterPro" id="IPR000719">
    <property type="entry name" value="Prot_kinase_dom"/>
</dbReference>
<evidence type="ECO:0000256" key="2">
    <source>
        <dbReference type="ARBA" id="ARBA00022741"/>
    </source>
</evidence>
<dbReference type="GO" id="GO:0004674">
    <property type="term" value="F:protein serine/threonine kinase activity"/>
    <property type="evidence" value="ECO:0007669"/>
    <property type="project" value="UniProtKB-KW"/>
</dbReference>
<keyword evidence="2 6" id="KW-0547">Nucleotide-binding</keyword>
<dbReference type="FunFam" id="1.10.510.10:FF:000263">
    <property type="entry name" value="MAP kinase skh1/pek1"/>
    <property type="match status" value="1"/>
</dbReference>
<protein>
    <submittedName>
        <fullName evidence="10">14892_t:CDS:1</fullName>
    </submittedName>
</protein>
<keyword evidence="7" id="KW-0723">Serine/threonine-protein kinase</keyword>
<dbReference type="InterPro" id="IPR011009">
    <property type="entry name" value="Kinase-like_dom_sf"/>
</dbReference>
<feature type="region of interest" description="Disordered" evidence="8">
    <location>
        <begin position="1"/>
        <end position="55"/>
    </location>
</feature>
<evidence type="ECO:0000256" key="8">
    <source>
        <dbReference type="SAM" id="MobiDB-lite"/>
    </source>
</evidence>
<evidence type="ECO:0000256" key="5">
    <source>
        <dbReference type="ARBA" id="ARBA00038035"/>
    </source>
</evidence>
<dbReference type="InterPro" id="IPR050915">
    <property type="entry name" value="MAP_kinase_kinase"/>
</dbReference>
<dbReference type="Pfam" id="PF00069">
    <property type="entry name" value="Pkinase"/>
    <property type="match status" value="1"/>
</dbReference>
<name>A0A9N9AFK3_9GLOM</name>
<evidence type="ECO:0000259" key="9">
    <source>
        <dbReference type="PROSITE" id="PS50011"/>
    </source>
</evidence>
<dbReference type="Proteomes" id="UP000789570">
    <property type="component" value="Unassembled WGS sequence"/>
</dbReference>
<dbReference type="InterPro" id="IPR008271">
    <property type="entry name" value="Ser/Thr_kinase_AS"/>
</dbReference>
<dbReference type="EMBL" id="CAJVPQ010001086">
    <property type="protein sequence ID" value="CAG8531303.1"/>
    <property type="molecule type" value="Genomic_DNA"/>
</dbReference>
<keyword evidence="4 6" id="KW-0067">ATP-binding</keyword>
<dbReference type="GO" id="GO:0005524">
    <property type="term" value="F:ATP binding"/>
    <property type="evidence" value="ECO:0007669"/>
    <property type="project" value="UniProtKB-UniRule"/>
</dbReference>
<dbReference type="PROSITE" id="PS50011">
    <property type="entry name" value="PROTEIN_KINASE_DOM"/>
    <property type="match status" value="1"/>
</dbReference>
<dbReference type="PROSITE" id="PS00107">
    <property type="entry name" value="PROTEIN_KINASE_ATP"/>
    <property type="match status" value="1"/>
</dbReference>
<evidence type="ECO:0000256" key="6">
    <source>
        <dbReference type="PROSITE-ProRule" id="PRU10141"/>
    </source>
</evidence>
<reference evidence="10" key="1">
    <citation type="submission" date="2021-06" db="EMBL/GenBank/DDBJ databases">
        <authorList>
            <person name="Kallberg Y."/>
            <person name="Tangrot J."/>
            <person name="Rosling A."/>
        </authorList>
    </citation>
    <scope>NUCLEOTIDE SEQUENCE</scope>
    <source>
        <strain evidence="10">UK204</strain>
    </source>
</reference>
<feature type="compositionally biased region" description="Low complexity" evidence="8">
    <location>
        <begin position="19"/>
        <end position="54"/>
    </location>
</feature>
<feature type="domain" description="Protein kinase" evidence="9">
    <location>
        <begin position="104"/>
        <end position="362"/>
    </location>
</feature>
<dbReference type="SUPFAM" id="SSF56112">
    <property type="entry name" value="Protein kinase-like (PK-like)"/>
    <property type="match status" value="1"/>
</dbReference>
<dbReference type="PANTHER" id="PTHR47448:SF5">
    <property type="entry name" value="MITOGEN-ACTIVATED PROTEIN KINASE KINAE MKK2"/>
    <property type="match status" value="1"/>
</dbReference>
<dbReference type="PANTHER" id="PTHR47448">
    <property type="entry name" value="DUAL SPECIFICITY MITOGEN-ACTIVATED PROTEIN KINASE KINASE DSOR1-LIKE PROTEIN"/>
    <property type="match status" value="1"/>
</dbReference>
<accession>A0A9N9AFK3</accession>
<dbReference type="InterPro" id="IPR017441">
    <property type="entry name" value="Protein_kinase_ATP_BS"/>
</dbReference>
<dbReference type="OrthoDB" id="10252354at2759"/>
<evidence type="ECO:0000256" key="3">
    <source>
        <dbReference type="ARBA" id="ARBA00022777"/>
    </source>
</evidence>
<comment type="similarity">
    <text evidence="5">Belongs to the protein kinase superfamily. STE Ser/Thr protein kinase family. MAP kinase kinase subfamily.</text>
</comment>
<evidence type="ECO:0000313" key="10">
    <source>
        <dbReference type="EMBL" id="CAG8531303.1"/>
    </source>
</evidence>
<keyword evidence="3" id="KW-0418">Kinase</keyword>
<feature type="binding site" evidence="6">
    <location>
        <position position="133"/>
    </location>
    <ligand>
        <name>ATP</name>
        <dbReference type="ChEBI" id="CHEBI:30616"/>
    </ligand>
</feature>
<dbReference type="AlphaFoldDB" id="A0A9N9AFK3"/>
<dbReference type="Gene3D" id="1.10.510.10">
    <property type="entry name" value="Transferase(Phosphotransferase) domain 1"/>
    <property type="match status" value="1"/>
</dbReference>
<dbReference type="GO" id="GO:0000165">
    <property type="term" value="P:MAPK cascade"/>
    <property type="evidence" value="ECO:0007669"/>
    <property type="project" value="UniProtKB-ARBA"/>
</dbReference>
<evidence type="ECO:0000256" key="1">
    <source>
        <dbReference type="ARBA" id="ARBA00022679"/>
    </source>
</evidence>
<keyword evidence="11" id="KW-1185">Reference proteome</keyword>
<sequence>MSGSKHILRNARPTRLEIPSNSHTPSSSAPSSLSPLIVPAQNSSSSSSATQQQQRLTTELITAMGKPNHQPPAEENGSLFQNETIKSVSVPDGEDSVEINPEHFIELVRLGEGAGGTVTKVKHIGDGRIMAKKKINVDPEPNIHRQILRELQFLRTCHSPNIVAYFGASLEDSNSSIAIYMEYCEGGSLDAIYKNVSKREGRIGEVILGKIGESVLKGLVYLYSKQIIHRDIKPSNILVTRRGEIKICDFGVSGKLVASMAETFLGTSYYMAPERIRGLPYKVSADVWSLGLTIMEVAENKFPFPSVLSPIELITHIANMPAPTLSAECEWSEELKDFLKICLEKNGELRPTPKQMLDHPFIQLSLQRRVNLKLWIKQVWEWDE</sequence>
<dbReference type="SMART" id="SM00220">
    <property type="entry name" value="S_TKc"/>
    <property type="match status" value="1"/>
</dbReference>
<organism evidence="10 11">
    <name type="scientific">Funneliformis caledonium</name>
    <dbReference type="NCBI Taxonomy" id="1117310"/>
    <lineage>
        <taxon>Eukaryota</taxon>
        <taxon>Fungi</taxon>
        <taxon>Fungi incertae sedis</taxon>
        <taxon>Mucoromycota</taxon>
        <taxon>Glomeromycotina</taxon>
        <taxon>Glomeromycetes</taxon>
        <taxon>Glomerales</taxon>
        <taxon>Glomeraceae</taxon>
        <taxon>Funneliformis</taxon>
    </lineage>
</organism>
<comment type="caution">
    <text evidence="10">The sequence shown here is derived from an EMBL/GenBank/DDBJ whole genome shotgun (WGS) entry which is preliminary data.</text>
</comment>
<evidence type="ECO:0000256" key="7">
    <source>
        <dbReference type="RuleBase" id="RU000304"/>
    </source>
</evidence>
<gene>
    <name evidence="10" type="ORF">FCALED_LOCUS5188</name>
</gene>
<evidence type="ECO:0000256" key="4">
    <source>
        <dbReference type="ARBA" id="ARBA00022840"/>
    </source>
</evidence>
<dbReference type="PROSITE" id="PS00108">
    <property type="entry name" value="PROTEIN_KINASE_ST"/>
    <property type="match status" value="1"/>
</dbReference>
<evidence type="ECO:0000313" key="11">
    <source>
        <dbReference type="Proteomes" id="UP000789570"/>
    </source>
</evidence>
<proteinExistence type="inferred from homology"/>
<keyword evidence="1" id="KW-0808">Transferase</keyword>